<dbReference type="AlphaFoldDB" id="A0AAV8YCS3"/>
<reference evidence="1" key="1">
    <citation type="journal article" date="2023" name="Insect Mol. Biol.">
        <title>Genome sequencing provides insights into the evolution of gene families encoding plant cell wall-degrading enzymes in longhorned beetles.</title>
        <authorList>
            <person name="Shin N.R."/>
            <person name="Okamura Y."/>
            <person name="Kirsch R."/>
            <person name="Pauchet Y."/>
        </authorList>
    </citation>
    <scope>NUCLEOTIDE SEQUENCE</scope>
    <source>
        <strain evidence="1">RBIC_L_NR</strain>
    </source>
</reference>
<protein>
    <submittedName>
        <fullName evidence="1">Uncharacterized protein</fullName>
    </submittedName>
</protein>
<organism evidence="1 2">
    <name type="scientific">Rhamnusium bicolor</name>
    <dbReference type="NCBI Taxonomy" id="1586634"/>
    <lineage>
        <taxon>Eukaryota</taxon>
        <taxon>Metazoa</taxon>
        <taxon>Ecdysozoa</taxon>
        <taxon>Arthropoda</taxon>
        <taxon>Hexapoda</taxon>
        <taxon>Insecta</taxon>
        <taxon>Pterygota</taxon>
        <taxon>Neoptera</taxon>
        <taxon>Endopterygota</taxon>
        <taxon>Coleoptera</taxon>
        <taxon>Polyphaga</taxon>
        <taxon>Cucujiformia</taxon>
        <taxon>Chrysomeloidea</taxon>
        <taxon>Cerambycidae</taxon>
        <taxon>Lepturinae</taxon>
        <taxon>Rhagiini</taxon>
        <taxon>Rhamnusium</taxon>
    </lineage>
</organism>
<keyword evidence="2" id="KW-1185">Reference proteome</keyword>
<sequence length="79" mass="9067">MLVVLCGMEGYAEFLDGKWLEKIMEWQNLYGCYESLPQNITKRTSFVIDFGCSDHSTGLGAAALALHLRFLLWPNIYIY</sequence>
<comment type="caution">
    <text evidence="1">The sequence shown here is derived from an EMBL/GenBank/DDBJ whole genome shotgun (WGS) entry which is preliminary data.</text>
</comment>
<dbReference type="GO" id="GO:0016020">
    <property type="term" value="C:membrane"/>
    <property type="evidence" value="ECO:0007669"/>
    <property type="project" value="TreeGrafter"/>
</dbReference>
<dbReference type="EMBL" id="JANEYF010002236">
    <property type="protein sequence ID" value="KAJ8949340.1"/>
    <property type="molecule type" value="Genomic_DNA"/>
</dbReference>
<dbReference type="PANTHER" id="PTHR33539:SF1">
    <property type="entry name" value="UPF0764 PROTEIN C16ORF89"/>
    <property type="match status" value="1"/>
</dbReference>
<evidence type="ECO:0000313" key="1">
    <source>
        <dbReference type="EMBL" id="KAJ8949340.1"/>
    </source>
</evidence>
<dbReference type="Pfam" id="PF15882">
    <property type="entry name" value="DUF4735"/>
    <property type="match status" value="1"/>
</dbReference>
<proteinExistence type="predicted"/>
<dbReference type="GO" id="GO:0005829">
    <property type="term" value="C:cytosol"/>
    <property type="evidence" value="ECO:0007669"/>
    <property type="project" value="TreeGrafter"/>
</dbReference>
<dbReference type="PANTHER" id="PTHR33539">
    <property type="entry name" value="UPF0764 PROTEIN C16ORF89"/>
    <property type="match status" value="1"/>
</dbReference>
<dbReference type="Proteomes" id="UP001162156">
    <property type="component" value="Unassembled WGS sequence"/>
</dbReference>
<name>A0AAV8YCS3_9CUCU</name>
<evidence type="ECO:0000313" key="2">
    <source>
        <dbReference type="Proteomes" id="UP001162156"/>
    </source>
</evidence>
<dbReference type="InterPro" id="IPR031751">
    <property type="entry name" value="DUF4735"/>
</dbReference>
<accession>A0AAV8YCS3</accession>
<gene>
    <name evidence="1" type="ORF">NQ314_008260</name>
</gene>